<protein>
    <recommendedName>
        <fullName evidence="4">ATP synthase subunit I</fullName>
    </recommendedName>
</protein>
<organism evidence="2 3">
    <name type="scientific">Pigmentiphaga soli</name>
    <dbReference type="NCBI Taxonomy" id="1007095"/>
    <lineage>
        <taxon>Bacteria</taxon>
        <taxon>Pseudomonadati</taxon>
        <taxon>Pseudomonadota</taxon>
        <taxon>Betaproteobacteria</taxon>
        <taxon>Burkholderiales</taxon>
        <taxon>Alcaligenaceae</taxon>
        <taxon>Pigmentiphaga</taxon>
    </lineage>
</organism>
<evidence type="ECO:0000313" key="3">
    <source>
        <dbReference type="Proteomes" id="UP001501671"/>
    </source>
</evidence>
<sequence>MNAALHELGAILAFAAIGVAIGLFHFATLSWNLRLYLAGAPWRGIALQGARLALVIAALAAVAHAGAVPLLVALAGVVAGRQWALRNRRPA</sequence>
<evidence type="ECO:0000313" key="2">
    <source>
        <dbReference type="EMBL" id="GAA4337415.1"/>
    </source>
</evidence>
<dbReference type="InterPro" id="IPR017581">
    <property type="entry name" value="AtpR-like"/>
</dbReference>
<keyword evidence="3" id="KW-1185">Reference proteome</keyword>
<dbReference type="Pfam" id="PF12966">
    <property type="entry name" value="AtpR"/>
    <property type="match status" value="1"/>
</dbReference>
<evidence type="ECO:0008006" key="4">
    <source>
        <dbReference type="Google" id="ProtNLM"/>
    </source>
</evidence>
<keyword evidence="1" id="KW-0812">Transmembrane</keyword>
<dbReference type="EMBL" id="BAABFO010000017">
    <property type="protein sequence ID" value="GAA4337415.1"/>
    <property type="molecule type" value="Genomic_DNA"/>
</dbReference>
<gene>
    <name evidence="2" type="ORF">GCM10023144_33130</name>
</gene>
<accession>A0ABP8HCZ3</accession>
<name>A0ABP8HCZ3_9BURK</name>
<reference evidence="3" key="1">
    <citation type="journal article" date="2019" name="Int. J. Syst. Evol. Microbiol.">
        <title>The Global Catalogue of Microorganisms (GCM) 10K type strain sequencing project: providing services to taxonomists for standard genome sequencing and annotation.</title>
        <authorList>
            <consortium name="The Broad Institute Genomics Platform"/>
            <consortium name="The Broad Institute Genome Sequencing Center for Infectious Disease"/>
            <person name="Wu L."/>
            <person name="Ma J."/>
        </authorList>
    </citation>
    <scope>NUCLEOTIDE SEQUENCE [LARGE SCALE GENOMIC DNA]</scope>
    <source>
        <strain evidence="3">JCM 17666</strain>
    </source>
</reference>
<keyword evidence="1" id="KW-1133">Transmembrane helix</keyword>
<comment type="caution">
    <text evidence="2">The sequence shown here is derived from an EMBL/GenBank/DDBJ whole genome shotgun (WGS) entry which is preliminary data.</text>
</comment>
<feature type="transmembrane region" description="Helical" evidence="1">
    <location>
        <begin position="53"/>
        <end position="79"/>
    </location>
</feature>
<feature type="transmembrane region" description="Helical" evidence="1">
    <location>
        <begin position="12"/>
        <end position="33"/>
    </location>
</feature>
<keyword evidence="1" id="KW-0472">Membrane</keyword>
<evidence type="ECO:0000256" key="1">
    <source>
        <dbReference type="SAM" id="Phobius"/>
    </source>
</evidence>
<proteinExistence type="predicted"/>
<dbReference type="Proteomes" id="UP001501671">
    <property type="component" value="Unassembled WGS sequence"/>
</dbReference>
<dbReference type="RefSeq" id="WP_345250982.1">
    <property type="nucleotide sequence ID" value="NZ_BAABFO010000017.1"/>
</dbReference>